<dbReference type="PANTHER" id="PTHR11360:SF234">
    <property type="entry name" value="MFS-TYPE TRANSPORTER DBAD-RELATED"/>
    <property type="match status" value="1"/>
</dbReference>
<evidence type="ECO:0000256" key="1">
    <source>
        <dbReference type="ARBA" id="ARBA00004141"/>
    </source>
</evidence>
<dbReference type="InterPro" id="IPR050327">
    <property type="entry name" value="Proton-linked_MCT"/>
</dbReference>
<gene>
    <name evidence="6" type="ORF">BT63DRAFT_80907</name>
</gene>
<comment type="similarity">
    <text evidence="2">Belongs to the major facilitator superfamily. Monocarboxylate porter (TC 2.A.1.13) family.</text>
</comment>
<feature type="region of interest" description="Disordered" evidence="3">
    <location>
        <begin position="1"/>
        <end position="24"/>
    </location>
</feature>
<feature type="transmembrane region" description="Helical" evidence="4">
    <location>
        <begin position="236"/>
        <end position="254"/>
    </location>
</feature>
<feature type="transmembrane region" description="Helical" evidence="4">
    <location>
        <begin position="36"/>
        <end position="64"/>
    </location>
</feature>
<proteinExistence type="inferred from homology"/>
<evidence type="ECO:0000313" key="7">
    <source>
        <dbReference type="Proteomes" id="UP000799302"/>
    </source>
</evidence>
<feature type="transmembrane region" description="Helical" evidence="4">
    <location>
        <begin position="132"/>
        <end position="157"/>
    </location>
</feature>
<keyword evidence="4" id="KW-1133">Transmembrane helix</keyword>
<sequence length="438" mass="46607">MATSGTDSEKHSEKEIGVPAGQPQAPAPIPNGGLKAWLAVAGGFLFALNSIGMVQTFGVFQAFYTSDLLSTSTPSNISWIGSIQAFLLLFVGQITGRALDAGYYNILFAIGSFLQVFGMMMTSLSTKYYQVFLAQGVCVGIGAGIIFTCGISIVGTYFSTRRSLAMGLVASGSSVGGVIYPIAVRQIINHSGFPWAARAMGFIMLGSLLLGFALLRTRLPPRKSGPFFDLEAFRDPAYTVFVIGLTLGFMAYFIPFFYIEPFSLRVGTSAELSFYMLAIMNAAGTVGRLLPNFLADSIGNLNVIISISYVSGIILLLWLTVHQTANLIAISIIYSFFAGGLTNAAPAVVGLLSPELNKIGTRVGMMYTVVSLGVLIGNPIAGAILKTQSPKDANGVLIEARANYDGVFIFAGVAMIVASVCMHYTRTAKKGLFYFGKV</sequence>
<reference evidence="6" key="1">
    <citation type="journal article" date="2020" name="Stud. Mycol.">
        <title>101 Dothideomycetes genomes: a test case for predicting lifestyles and emergence of pathogens.</title>
        <authorList>
            <person name="Haridas S."/>
            <person name="Albert R."/>
            <person name="Binder M."/>
            <person name="Bloem J."/>
            <person name="Labutti K."/>
            <person name="Salamov A."/>
            <person name="Andreopoulos B."/>
            <person name="Baker S."/>
            <person name="Barry K."/>
            <person name="Bills G."/>
            <person name="Bluhm B."/>
            <person name="Cannon C."/>
            <person name="Castanera R."/>
            <person name="Culley D."/>
            <person name="Daum C."/>
            <person name="Ezra D."/>
            <person name="Gonzalez J."/>
            <person name="Henrissat B."/>
            <person name="Kuo A."/>
            <person name="Liang C."/>
            <person name="Lipzen A."/>
            <person name="Lutzoni F."/>
            <person name="Magnuson J."/>
            <person name="Mondo S."/>
            <person name="Nolan M."/>
            <person name="Ohm R."/>
            <person name="Pangilinan J."/>
            <person name="Park H.-J."/>
            <person name="Ramirez L."/>
            <person name="Alfaro M."/>
            <person name="Sun H."/>
            <person name="Tritt A."/>
            <person name="Yoshinaga Y."/>
            <person name="Zwiers L.-H."/>
            <person name="Turgeon B."/>
            <person name="Goodwin S."/>
            <person name="Spatafora J."/>
            <person name="Crous P."/>
            <person name="Grigoriev I."/>
        </authorList>
    </citation>
    <scope>NUCLEOTIDE SEQUENCE</scope>
    <source>
        <strain evidence="6">CBS 115976</strain>
    </source>
</reference>
<dbReference type="InterPro" id="IPR036259">
    <property type="entry name" value="MFS_trans_sf"/>
</dbReference>
<keyword evidence="4" id="KW-0472">Membrane</keyword>
<feature type="compositionally biased region" description="Basic and acidic residues" evidence="3">
    <location>
        <begin position="7"/>
        <end position="16"/>
    </location>
</feature>
<dbReference type="GO" id="GO:0016020">
    <property type="term" value="C:membrane"/>
    <property type="evidence" value="ECO:0007669"/>
    <property type="project" value="UniProtKB-SubCell"/>
</dbReference>
<dbReference type="Pfam" id="PF07690">
    <property type="entry name" value="MFS_1"/>
    <property type="match status" value="1"/>
</dbReference>
<feature type="transmembrane region" description="Helical" evidence="4">
    <location>
        <begin position="102"/>
        <end position="120"/>
    </location>
</feature>
<keyword evidence="4" id="KW-0812">Transmembrane</keyword>
<dbReference type="InterPro" id="IPR020846">
    <property type="entry name" value="MFS_dom"/>
</dbReference>
<feature type="transmembrane region" description="Helical" evidence="4">
    <location>
        <begin position="301"/>
        <end position="321"/>
    </location>
</feature>
<dbReference type="SUPFAM" id="SSF103473">
    <property type="entry name" value="MFS general substrate transporter"/>
    <property type="match status" value="1"/>
</dbReference>
<dbReference type="AlphaFoldDB" id="A0A6A6U1F2"/>
<evidence type="ECO:0000256" key="2">
    <source>
        <dbReference type="ARBA" id="ARBA00006727"/>
    </source>
</evidence>
<evidence type="ECO:0000259" key="5">
    <source>
        <dbReference type="PROSITE" id="PS50850"/>
    </source>
</evidence>
<name>A0A6A6U1F2_9PEZI</name>
<feature type="domain" description="Major facilitator superfamily (MFS) profile" evidence="5">
    <location>
        <begin position="35"/>
        <end position="430"/>
    </location>
</feature>
<feature type="transmembrane region" description="Helical" evidence="4">
    <location>
        <begin position="195"/>
        <end position="215"/>
    </location>
</feature>
<protein>
    <submittedName>
        <fullName evidence="6">MFS general substrate transporter</fullName>
    </submittedName>
</protein>
<dbReference type="OrthoDB" id="6509908at2759"/>
<feature type="transmembrane region" description="Helical" evidence="4">
    <location>
        <begin position="327"/>
        <end position="352"/>
    </location>
</feature>
<dbReference type="Gene3D" id="1.20.1250.20">
    <property type="entry name" value="MFS general substrate transporter like domains"/>
    <property type="match status" value="2"/>
</dbReference>
<dbReference type="EMBL" id="MU004241">
    <property type="protein sequence ID" value="KAF2664948.1"/>
    <property type="molecule type" value="Genomic_DNA"/>
</dbReference>
<dbReference type="PANTHER" id="PTHR11360">
    <property type="entry name" value="MONOCARBOXYLATE TRANSPORTER"/>
    <property type="match status" value="1"/>
</dbReference>
<dbReference type="PROSITE" id="PS50850">
    <property type="entry name" value="MFS"/>
    <property type="match status" value="1"/>
</dbReference>
<evidence type="ECO:0000256" key="4">
    <source>
        <dbReference type="SAM" id="Phobius"/>
    </source>
</evidence>
<feature type="transmembrane region" description="Helical" evidence="4">
    <location>
        <begin position="406"/>
        <end position="425"/>
    </location>
</feature>
<feature type="transmembrane region" description="Helical" evidence="4">
    <location>
        <begin position="364"/>
        <end position="386"/>
    </location>
</feature>
<keyword evidence="7" id="KW-1185">Reference proteome</keyword>
<feature type="transmembrane region" description="Helical" evidence="4">
    <location>
        <begin position="164"/>
        <end position="183"/>
    </location>
</feature>
<feature type="transmembrane region" description="Helical" evidence="4">
    <location>
        <begin position="76"/>
        <end position="95"/>
    </location>
</feature>
<accession>A0A6A6U1F2</accession>
<comment type="subcellular location">
    <subcellularLocation>
        <location evidence="1">Membrane</location>
        <topology evidence="1">Multi-pass membrane protein</topology>
    </subcellularLocation>
</comment>
<dbReference type="Proteomes" id="UP000799302">
    <property type="component" value="Unassembled WGS sequence"/>
</dbReference>
<evidence type="ECO:0000313" key="6">
    <source>
        <dbReference type="EMBL" id="KAF2664948.1"/>
    </source>
</evidence>
<dbReference type="GO" id="GO:0022857">
    <property type="term" value="F:transmembrane transporter activity"/>
    <property type="evidence" value="ECO:0007669"/>
    <property type="project" value="InterPro"/>
</dbReference>
<dbReference type="InterPro" id="IPR011701">
    <property type="entry name" value="MFS"/>
</dbReference>
<evidence type="ECO:0000256" key="3">
    <source>
        <dbReference type="SAM" id="MobiDB-lite"/>
    </source>
</evidence>
<organism evidence="6 7">
    <name type="scientific">Microthyrium microscopicum</name>
    <dbReference type="NCBI Taxonomy" id="703497"/>
    <lineage>
        <taxon>Eukaryota</taxon>
        <taxon>Fungi</taxon>
        <taxon>Dikarya</taxon>
        <taxon>Ascomycota</taxon>
        <taxon>Pezizomycotina</taxon>
        <taxon>Dothideomycetes</taxon>
        <taxon>Dothideomycetes incertae sedis</taxon>
        <taxon>Microthyriales</taxon>
        <taxon>Microthyriaceae</taxon>
        <taxon>Microthyrium</taxon>
    </lineage>
</organism>